<accession>A0A2H1KN45</accession>
<keyword evidence="1" id="KW-0472">Membrane</keyword>
<dbReference type="RefSeq" id="WP_101598806.1">
    <property type="nucleotide sequence ID" value="NZ_FXYZ01000026.1"/>
</dbReference>
<proteinExistence type="predicted"/>
<feature type="transmembrane region" description="Helical" evidence="1">
    <location>
        <begin position="24"/>
        <end position="45"/>
    </location>
</feature>
<sequence>MTTTTIAAAAPRALVTDNSDYFSLATWVGAGILAFGIIAAIIMAVTMKEDALLAFVPVIGCLFFGSPFIYYGLIGADNGGMVVDDSRVEAAINERYRITSAEAVIDEGERGPTGAQLCEPVSTKSPEYIGVADGQQIRFKAGSTNCTSDNPDITIIVTDTPGAALSADDLRKRTTTEEP</sequence>
<evidence type="ECO:0000313" key="3">
    <source>
        <dbReference type="Proteomes" id="UP000234327"/>
    </source>
</evidence>
<organism evidence="2 3">
    <name type="scientific">Brevibacterium aurantiacum</name>
    <dbReference type="NCBI Taxonomy" id="273384"/>
    <lineage>
        <taxon>Bacteria</taxon>
        <taxon>Bacillati</taxon>
        <taxon>Actinomycetota</taxon>
        <taxon>Actinomycetes</taxon>
        <taxon>Micrococcales</taxon>
        <taxon>Brevibacteriaceae</taxon>
        <taxon>Brevibacterium</taxon>
    </lineage>
</organism>
<reference evidence="2 3" key="1">
    <citation type="submission" date="2017-03" db="EMBL/GenBank/DDBJ databases">
        <authorList>
            <person name="Afonso C.L."/>
            <person name="Miller P.J."/>
            <person name="Scott M.A."/>
            <person name="Spackman E."/>
            <person name="Goraichik I."/>
            <person name="Dimitrov K.M."/>
            <person name="Suarez D.L."/>
            <person name="Swayne D.E."/>
        </authorList>
    </citation>
    <scope>NUCLEOTIDE SEQUENCE [LARGE SCALE GENOMIC DNA]</scope>
    <source>
        <strain evidence="3">6(3)</strain>
    </source>
</reference>
<gene>
    <name evidence="2" type="ORF">BAURA63_03521</name>
</gene>
<dbReference type="EMBL" id="FXYZ01000026">
    <property type="protein sequence ID" value="SMY01235.1"/>
    <property type="molecule type" value="Genomic_DNA"/>
</dbReference>
<protein>
    <submittedName>
        <fullName evidence="2">Uncharacterized protein</fullName>
    </submittedName>
</protein>
<dbReference type="Proteomes" id="UP000234327">
    <property type="component" value="Unassembled WGS sequence"/>
</dbReference>
<feature type="transmembrane region" description="Helical" evidence="1">
    <location>
        <begin position="52"/>
        <end position="73"/>
    </location>
</feature>
<keyword evidence="1" id="KW-0812">Transmembrane</keyword>
<evidence type="ECO:0000313" key="2">
    <source>
        <dbReference type="EMBL" id="SMY01235.1"/>
    </source>
</evidence>
<evidence type="ECO:0000256" key="1">
    <source>
        <dbReference type="SAM" id="Phobius"/>
    </source>
</evidence>
<dbReference type="AlphaFoldDB" id="A0A2H1KN45"/>
<name>A0A2H1KN45_BREAU</name>
<keyword evidence="1" id="KW-1133">Transmembrane helix</keyword>